<feature type="binding site" evidence="14">
    <location>
        <position position="307"/>
    </location>
    <ligand>
        <name>NAD(+)</name>
        <dbReference type="ChEBI" id="CHEBI:57540"/>
    </ligand>
</feature>
<dbReference type="GO" id="GO:0005829">
    <property type="term" value="C:cytosol"/>
    <property type="evidence" value="ECO:0007669"/>
    <property type="project" value="TreeGrafter"/>
</dbReference>
<dbReference type="Gene3D" id="1.10.150.20">
    <property type="entry name" value="5' to 3' exonuclease, C-terminal subdomain"/>
    <property type="match status" value="2"/>
</dbReference>
<dbReference type="Gene3D" id="3.30.470.30">
    <property type="entry name" value="DNA ligase/mRNA capping enzyme"/>
    <property type="match status" value="1"/>
</dbReference>
<dbReference type="SUPFAM" id="SSF50249">
    <property type="entry name" value="Nucleic acid-binding proteins"/>
    <property type="match status" value="1"/>
</dbReference>
<accession>A0A1M3KYJ9</accession>
<dbReference type="InterPro" id="IPR013840">
    <property type="entry name" value="DNAligase_N"/>
</dbReference>
<dbReference type="Proteomes" id="UP000184233">
    <property type="component" value="Unassembled WGS sequence"/>
</dbReference>
<feature type="domain" description="BRCT" evidence="15">
    <location>
        <begin position="585"/>
        <end position="663"/>
    </location>
</feature>
<feature type="binding site" evidence="14">
    <location>
        <position position="168"/>
    </location>
    <ligand>
        <name>NAD(+)</name>
        <dbReference type="ChEBI" id="CHEBI:57540"/>
    </ligand>
</feature>
<dbReference type="Gene3D" id="1.10.287.610">
    <property type="entry name" value="Helix hairpin bin"/>
    <property type="match status" value="1"/>
</dbReference>
<keyword evidence="10 14" id="KW-0520">NAD</keyword>
<comment type="catalytic activity">
    <reaction evidence="12 14">
        <text>NAD(+) + (deoxyribonucleotide)n-3'-hydroxyl + 5'-phospho-(deoxyribonucleotide)m = (deoxyribonucleotide)n+m + AMP + beta-nicotinamide D-nucleotide.</text>
        <dbReference type="EC" id="6.5.1.2"/>
    </reaction>
</comment>
<dbReference type="SMART" id="SM00532">
    <property type="entry name" value="LIGANc"/>
    <property type="match status" value="1"/>
</dbReference>
<evidence type="ECO:0000256" key="11">
    <source>
        <dbReference type="ARBA" id="ARBA00023204"/>
    </source>
</evidence>
<evidence type="ECO:0000256" key="7">
    <source>
        <dbReference type="ARBA" id="ARBA00022763"/>
    </source>
</evidence>
<feature type="binding site" evidence="14">
    <location>
        <position position="401"/>
    </location>
    <ligand>
        <name>Zn(2+)</name>
        <dbReference type="ChEBI" id="CHEBI:29105"/>
    </ligand>
</feature>
<dbReference type="InterPro" id="IPR033136">
    <property type="entry name" value="DNA_ligase_CS"/>
</dbReference>
<evidence type="ECO:0000256" key="12">
    <source>
        <dbReference type="ARBA" id="ARBA00034005"/>
    </source>
</evidence>
<dbReference type="EMBL" id="MKVH01000024">
    <property type="protein sequence ID" value="OJX57344.1"/>
    <property type="molecule type" value="Genomic_DNA"/>
</dbReference>
<gene>
    <name evidence="14" type="primary">ligA</name>
    <name evidence="16" type="ORF">BGO89_09715</name>
</gene>
<dbReference type="InterPro" id="IPR041663">
    <property type="entry name" value="DisA/LigA_HHH"/>
</dbReference>
<evidence type="ECO:0000256" key="4">
    <source>
        <dbReference type="ARBA" id="ARBA00022598"/>
    </source>
</evidence>
<dbReference type="AlphaFoldDB" id="A0A1M3KYJ9"/>
<dbReference type="InterPro" id="IPR010994">
    <property type="entry name" value="RuvA_2-like"/>
</dbReference>
<dbReference type="PROSITE" id="PS50172">
    <property type="entry name" value="BRCT"/>
    <property type="match status" value="1"/>
</dbReference>
<feature type="binding site" evidence="14">
    <location>
        <position position="127"/>
    </location>
    <ligand>
        <name>NAD(+)</name>
        <dbReference type="ChEBI" id="CHEBI:57540"/>
    </ligand>
</feature>
<feature type="binding site" evidence="14">
    <location>
        <position position="420"/>
    </location>
    <ligand>
        <name>Zn(2+)</name>
        <dbReference type="ChEBI" id="CHEBI:29105"/>
    </ligand>
</feature>
<dbReference type="Gene3D" id="6.20.10.30">
    <property type="match status" value="1"/>
</dbReference>
<dbReference type="InterPro" id="IPR001357">
    <property type="entry name" value="BRCT_dom"/>
</dbReference>
<dbReference type="Pfam" id="PF01653">
    <property type="entry name" value="DNA_ligase_aden"/>
    <property type="match status" value="1"/>
</dbReference>
<feature type="binding site" evidence="14">
    <location>
        <position position="104"/>
    </location>
    <ligand>
        <name>NAD(+)</name>
        <dbReference type="ChEBI" id="CHEBI:57540"/>
    </ligand>
</feature>
<dbReference type="InterPro" id="IPR003583">
    <property type="entry name" value="Hlx-hairpin-Hlx_DNA-bd_motif"/>
</dbReference>
<evidence type="ECO:0000256" key="9">
    <source>
        <dbReference type="ARBA" id="ARBA00022842"/>
    </source>
</evidence>
<reference evidence="16 17" key="1">
    <citation type="submission" date="2016-09" db="EMBL/GenBank/DDBJ databases">
        <title>Genome-resolved meta-omics ties microbial dynamics to process performance in biotechnology for thiocyanate degradation.</title>
        <authorList>
            <person name="Kantor R.S."/>
            <person name="Huddy R.J."/>
            <person name="Iyer R."/>
            <person name="Thomas B.C."/>
            <person name="Brown C.T."/>
            <person name="Anantharaman K."/>
            <person name="Tringe S."/>
            <person name="Hettich R.L."/>
            <person name="Harrison S.T."/>
            <person name="Banfield J.F."/>
        </authorList>
    </citation>
    <scope>NUCLEOTIDE SEQUENCE [LARGE SCALE GENOMIC DNA]</scope>
    <source>
        <strain evidence="16">59-99</strain>
    </source>
</reference>
<dbReference type="EC" id="6.5.1.2" evidence="2 14"/>
<keyword evidence="8 14" id="KW-0862">Zinc</keyword>
<evidence type="ECO:0000256" key="14">
    <source>
        <dbReference type="HAMAP-Rule" id="MF_01588"/>
    </source>
</evidence>
<dbReference type="SUPFAM" id="SSF47781">
    <property type="entry name" value="RuvA domain 2-like"/>
    <property type="match status" value="1"/>
</dbReference>
<keyword evidence="7 14" id="KW-0227">DNA damage</keyword>
<dbReference type="PANTHER" id="PTHR23389">
    <property type="entry name" value="CHROMOSOME TRANSMISSION FIDELITY FACTOR 18"/>
    <property type="match status" value="1"/>
</dbReference>
<dbReference type="PANTHER" id="PTHR23389:SF9">
    <property type="entry name" value="DNA LIGASE"/>
    <property type="match status" value="1"/>
</dbReference>
<comment type="cofactor">
    <cofactor evidence="14">
        <name>Mg(2+)</name>
        <dbReference type="ChEBI" id="CHEBI:18420"/>
    </cofactor>
    <cofactor evidence="14">
        <name>Mn(2+)</name>
        <dbReference type="ChEBI" id="CHEBI:29035"/>
    </cofactor>
</comment>
<comment type="caution">
    <text evidence="16">The sequence shown here is derived from an EMBL/GenBank/DDBJ whole genome shotgun (WGS) entry which is preliminary data.</text>
</comment>
<dbReference type="Pfam" id="PF12826">
    <property type="entry name" value="HHH_2"/>
    <property type="match status" value="1"/>
</dbReference>
<comment type="function">
    <text evidence="1 14">DNA ligase that catalyzes the formation of phosphodiester linkages between 5'-phosphoryl and 3'-hydroxyl groups in double-stranded DNA using NAD as a coenzyme and as the energy source for the reaction. It is essential for DNA replication and repair of damaged DNA.</text>
</comment>
<dbReference type="NCBIfam" id="TIGR00575">
    <property type="entry name" value="dnlj"/>
    <property type="match status" value="1"/>
</dbReference>
<dbReference type="InterPro" id="IPR001679">
    <property type="entry name" value="DNA_ligase"/>
</dbReference>
<keyword evidence="5 14" id="KW-0235">DNA replication</keyword>
<dbReference type="PIRSF" id="PIRSF001604">
    <property type="entry name" value="LigA"/>
    <property type="match status" value="1"/>
</dbReference>
<evidence type="ECO:0000256" key="5">
    <source>
        <dbReference type="ARBA" id="ARBA00022705"/>
    </source>
</evidence>
<evidence type="ECO:0000259" key="15">
    <source>
        <dbReference type="PROSITE" id="PS50172"/>
    </source>
</evidence>
<dbReference type="GO" id="GO:0006260">
    <property type="term" value="P:DNA replication"/>
    <property type="evidence" value="ECO:0007669"/>
    <property type="project" value="UniProtKB-KW"/>
</dbReference>
<dbReference type="InterPro" id="IPR036420">
    <property type="entry name" value="BRCT_dom_sf"/>
</dbReference>
<keyword evidence="14" id="KW-0464">Manganese</keyword>
<dbReference type="Pfam" id="PF03120">
    <property type="entry name" value="OB_DNA_ligase"/>
    <property type="match status" value="1"/>
</dbReference>
<organism evidence="16 17">
    <name type="scientific">Candidatus Kapaibacterium thiocyanatum</name>
    <dbReference type="NCBI Taxonomy" id="1895771"/>
    <lineage>
        <taxon>Bacteria</taxon>
        <taxon>Pseudomonadati</taxon>
        <taxon>Candidatus Kapaibacteriota</taxon>
        <taxon>Candidatus Kapaibacteriia</taxon>
        <taxon>Candidatus Kapaibacteriales</taxon>
        <taxon>Candidatus Kapaibacteriaceae</taxon>
        <taxon>Candidatus Kapaibacterium</taxon>
    </lineage>
</organism>
<dbReference type="GO" id="GO:0003677">
    <property type="term" value="F:DNA binding"/>
    <property type="evidence" value="ECO:0007669"/>
    <property type="project" value="InterPro"/>
</dbReference>
<keyword evidence="11 14" id="KW-0234">DNA repair</keyword>
<comment type="similarity">
    <text evidence="13 14">Belongs to the NAD-dependent DNA ligase family. LigA subfamily.</text>
</comment>
<evidence type="ECO:0000256" key="8">
    <source>
        <dbReference type="ARBA" id="ARBA00022833"/>
    </source>
</evidence>
<dbReference type="CDD" id="cd00114">
    <property type="entry name" value="LIGANc"/>
    <property type="match status" value="1"/>
</dbReference>
<dbReference type="GO" id="GO:0003911">
    <property type="term" value="F:DNA ligase (NAD+) activity"/>
    <property type="evidence" value="ECO:0007669"/>
    <property type="project" value="UniProtKB-UniRule"/>
</dbReference>
<feature type="binding site" evidence="14">
    <location>
        <position position="425"/>
    </location>
    <ligand>
        <name>Zn(2+)</name>
        <dbReference type="ChEBI" id="CHEBI:29105"/>
    </ligand>
</feature>
<protein>
    <recommendedName>
        <fullName evidence="3 14">DNA ligase</fullName>
        <ecNumber evidence="2 14">6.5.1.2</ecNumber>
    </recommendedName>
    <alternativeName>
        <fullName evidence="14">Polydeoxyribonucleotide synthase [NAD(+)]</fullName>
    </alternativeName>
</protein>
<evidence type="ECO:0000256" key="13">
    <source>
        <dbReference type="ARBA" id="ARBA00060881"/>
    </source>
</evidence>
<evidence type="ECO:0000256" key="2">
    <source>
        <dbReference type="ARBA" id="ARBA00012722"/>
    </source>
</evidence>
<dbReference type="GO" id="GO:0006281">
    <property type="term" value="P:DNA repair"/>
    <property type="evidence" value="ECO:0007669"/>
    <property type="project" value="UniProtKB-KW"/>
</dbReference>
<evidence type="ECO:0000256" key="1">
    <source>
        <dbReference type="ARBA" id="ARBA00004067"/>
    </source>
</evidence>
<evidence type="ECO:0000256" key="6">
    <source>
        <dbReference type="ARBA" id="ARBA00022723"/>
    </source>
</evidence>
<dbReference type="STRING" id="1895771.BGO89_09715"/>
<sequence>MELRAAINRHDRLYYVEAHPEIDDRTYDALFSELQELERKYPSLITADSPTQRVGGVPTGSFRTVTHARPMLSLSNTYSREEIEDFDRRVRDGLEGAQPSYVCELKYDGVAMSLTYRDGVLALAATRGDGTSGDDVTANLRTIRSVPLRLADVDVDGKPLRDLEVRGEIYLPIDDFIAINARAEEEGEKPYANPRNLAAGTLKQKNPADVAKRPLQFVAYWLAADGVQLTSHHRNLELLAELGFRTGSGIRPCSSIDEVVAFIDEWDVQRDKLPFQIDGIVIKVDNLRQQDELGFVARSPRWAIAYKYEAKKAQTVLRDITLQVGRTGVVTPVAELTPVLLAGSTISRATLHNEDFVHDLDLHVGDTVIIEKGGDVIPKVSGVVAALRPADAQPWSMPHICPCDHRSTLHRPEGEANYYCNDGSCPWQVRRRLQHFASRDAMDIDGLGDKAIDQFIEAGLLSSLADVYALPSKSERILALDRWAPKSLERLTNGLDVSKTRPYHRVLFALGIRFVGEGVARILARAFPSIDLLADATREELMAVNEIGDRIADSVLDFFADGNNRTLVATLREQGLLLEGEVVAPQAQVFAGKTFVLTGELVTMTRREAEEMILTMGGKASGSVSKKTSYVVAGENAGSKLTKAQELGVPVLTEEEFRKMLPQ</sequence>
<dbReference type="FunFam" id="2.40.50.140:FF:000012">
    <property type="entry name" value="DNA ligase"/>
    <property type="match status" value="1"/>
</dbReference>
<feature type="binding site" evidence="14">
    <location>
        <begin position="24"/>
        <end position="28"/>
    </location>
    <ligand>
        <name>NAD(+)</name>
        <dbReference type="ChEBI" id="CHEBI:57540"/>
    </ligand>
</feature>
<dbReference type="SMART" id="SM00278">
    <property type="entry name" value="HhH1"/>
    <property type="match status" value="2"/>
</dbReference>
<dbReference type="GO" id="GO:0046872">
    <property type="term" value="F:metal ion binding"/>
    <property type="evidence" value="ECO:0007669"/>
    <property type="project" value="UniProtKB-KW"/>
</dbReference>
<dbReference type="Gene3D" id="3.40.50.10190">
    <property type="entry name" value="BRCT domain"/>
    <property type="match status" value="1"/>
</dbReference>
<feature type="binding site" evidence="14">
    <location>
        <begin position="73"/>
        <end position="74"/>
    </location>
    <ligand>
        <name>NAD(+)</name>
        <dbReference type="ChEBI" id="CHEBI:57540"/>
    </ligand>
</feature>
<keyword evidence="6 14" id="KW-0479">Metal-binding</keyword>
<dbReference type="FunFam" id="3.30.470.30:FF:000001">
    <property type="entry name" value="DNA ligase"/>
    <property type="match status" value="1"/>
</dbReference>
<dbReference type="SUPFAM" id="SSF56091">
    <property type="entry name" value="DNA ligase/mRNA capping enzyme, catalytic domain"/>
    <property type="match status" value="1"/>
</dbReference>
<keyword evidence="4 14" id="KW-0436">Ligase</keyword>
<dbReference type="NCBIfam" id="NF005932">
    <property type="entry name" value="PRK07956.1"/>
    <property type="match status" value="1"/>
</dbReference>
<dbReference type="InterPro" id="IPR004150">
    <property type="entry name" value="NAD_DNA_ligase_OB"/>
</dbReference>
<dbReference type="PROSITE" id="PS01056">
    <property type="entry name" value="DNA_LIGASE_N2"/>
    <property type="match status" value="1"/>
</dbReference>
<proteinExistence type="inferred from homology"/>
<dbReference type="InterPro" id="IPR012340">
    <property type="entry name" value="NA-bd_OB-fold"/>
</dbReference>
<dbReference type="HAMAP" id="MF_01588">
    <property type="entry name" value="DNA_ligase_A"/>
    <property type="match status" value="1"/>
</dbReference>
<evidence type="ECO:0000313" key="17">
    <source>
        <dbReference type="Proteomes" id="UP000184233"/>
    </source>
</evidence>
<evidence type="ECO:0000256" key="3">
    <source>
        <dbReference type="ARBA" id="ARBA00013308"/>
    </source>
</evidence>
<feature type="active site" description="N6-AMP-lysine intermediate" evidence="14">
    <location>
        <position position="106"/>
    </location>
</feature>
<keyword evidence="9 14" id="KW-0460">Magnesium</keyword>
<dbReference type="CDD" id="cd17748">
    <property type="entry name" value="BRCT_DNA_ligase_like"/>
    <property type="match status" value="1"/>
</dbReference>
<feature type="binding site" evidence="14">
    <location>
        <position position="403"/>
    </location>
    <ligand>
        <name>Zn(2+)</name>
        <dbReference type="ChEBI" id="CHEBI:29105"/>
    </ligand>
</feature>
<dbReference type="Gene3D" id="2.40.50.140">
    <property type="entry name" value="Nucleic acid-binding proteins"/>
    <property type="match status" value="1"/>
</dbReference>
<evidence type="ECO:0000313" key="16">
    <source>
        <dbReference type="EMBL" id="OJX57344.1"/>
    </source>
</evidence>
<evidence type="ECO:0000256" key="10">
    <source>
        <dbReference type="ARBA" id="ARBA00023027"/>
    </source>
</evidence>
<dbReference type="FunFam" id="1.10.150.20:FF:000006">
    <property type="entry name" value="DNA ligase"/>
    <property type="match status" value="1"/>
</dbReference>
<dbReference type="SMART" id="SM00292">
    <property type="entry name" value="BRCT"/>
    <property type="match status" value="1"/>
</dbReference>
<dbReference type="SUPFAM" id="SSF52113">
    <property type="entry name" value="BRCT domain"/>
    <property type="match status" value="1"/>
</dbReference>
<dbReference type="Pfam" id="PF00533">
    <property type="entry name" value="BRCT"/>
    <property type="match status" value="1"/>
</dbReference>
<feature type="binding site" evidence="14">
    <location>
        <position position="283"/>
    </location>
    <ligand>
        <name>NAD(+)</name>
        <dbReference type="ChEBI" id="CHEBI:57540"/>
    </ligand>
</feature>
<name>A0A1M3KYJ9_9BACT</name>
<dbReference type="InterPro" id="IPR013839">
    <property type="entry name" value="DNAligase_adenylation"/>
</dbReference>